<dbReference type="InterPro" id="IPR013826">
    <property type="entry name" value="Topo_IA_cen_sub3"/>
</dbReference>
<keyword evidence="7 8" id="KW-0413">Isomerase</keyword>
<dbReference type="SMART" id="SM00436">
    <property type="entry name" value="TOP1Bc"/>
    <property type="match status" value="1"/>
</dbReference>
<evidence type="ECO:0000256" key="9">
    <source>
        <dbReference type="SAM" id="MobiDB-lite"/>
    </source>
</evidence>
<dbReference type="PROSITE" id="PS52039">
    <property type="entry name" value="TOPO_IA_2"/>
    <property type="match status" value="1"/>
</dbReference>
<dbReference type="SMART" id="SM00493">
    <property type="entry name" value="TOPRIM"/>
    <property type="match status" value="1"/>
</dbReference>
<dbReference type="InterPro" id="IPR000380">
    <property type="entry name" value="Topo_IA"/>
</dbReference>
<dbReference type="InterPro" id="IPR023406">
    <property type="entry name" value="Topo_IA_AS"/>
</dbReference>
<dbReference type="Gene3D" id="1.10.290.10">
    <property type="entry name" value="Topoisomerase I, domain 4"/>
    <property type="match status" value="1"/>
</dbReference>
<feature type="site" description="Interaction with DNA" evidence="8">
    <location>
        <position position="184"/>
    </location>
</feature>
<evidence type="ECO:0000259" key="11">
    <source>
        <dbReference type="PROSITE" id="PS52039"/>
    </source>
</evidence>
<evidence type="ECO:0000256" key="7">
    <source>
        <dbReference type="ARBA" id="ARBA00023235"/>
    </source>
</evidence>
<dbReference type="InterPro" id="IPR013824">
    <property type="entry name" value="Topo_IA_cen_sub1"/>
</dbReference>
<dbReference type="SUPFAM" id="SSF56712">
    <property type="entry name" value="Prokaryotic type I DNA topoisomerase"/>
    <property type="match status" value="1"/>
</dbReference>
<dbReference type="CDD" id="cd00186">
    <property type="entry name" value="TOP1Ac"/>
    <property type="match status" value="1"/>
</dbReference>
<organism evidence="12 13">
    <name type="scientific">Deinococcus arenae</name>
    <dbReference type="NCBI Taxonomy" id="1452751"/>
    <lineage>
        <taxon>Bacteria</taxon>
        <taxon>Thermotogati</taxon>
        <taxon>Deinococcota</taxon>
        <taxon>Deinococci</taxon>
        <taxon>Deinococcales</taxon>
        <taxon>Deinococcaceae</taxon>
        <taxon>Deinococcus</taxon>
    </lineage>
</organism>
<evidence type="ECO:0000256" key="4">
    <source>
        <dbReference type="ARBA" id="ARBA00022842"/>
    </source>
</evidence>
<keyword evidence="13" id="KW-1185">Reference proteome</keyword>
<comment type="catalytic activity">
    <reaction evidence="1 8">
        <text>ATP-independent breakage of single-stranded DNA, followed by passage and rejoining.</text>
        <dbReference type="EC" id="5.6.2.1"/>
    </reaction>
</comment>
<dbReference type="EC" id="5.6.2.1" evidence="8"/>
<dbReference type="AlphaFoldDB" id="A0A8H9GLJ7"/>
<feature type="site" description="Interaction with DNA" evidence="8">
    <location>
        <position position="192"/>
    </location>
</feature>
<evidence type="ECO:0000256" key="8">
    <source>
        <dbReference type="HAMAP-Rule" id="MF_00952"/>
    </source>
</evidence>
<dbReference type="InterPro" id="IPR005733">
    <property type="entry name" value="TopoI_bac-type"/>
</dbReference>
<keyword evidence="4" id="KW-0460">Magnesium</keyword>
<dbReference type="PANTHER" id="PTHR42785">
    <property type="entry name" value="DNA TOPOISOMERASE, TYPE IA, CORE"/>
    <property type="match status" value="1"/>
</dbReference>
<feature type="site" description="Interaction with DNA" evidence="8">
    <location>
        <position position="66"/>
    </location>
</feature>
<dbReference type="NCBIfam" id="TIGR01051">
    <property type="entry name" value="topA_bact"/>
    <property type="match status" value="1"/>
</dbReference>
<dbReference type="PROSITE" id="PS50880">
    <property type="entry name" value="TOPRIM"/>
    <property type="match status" value="1"/>
</dbReference>
<dbReference type="Gene3D" id="3.40.50.140">
    <property type="match status" value="1"/>
</dbReference>
<dbReference type="GO" id="GO:0003677">
    <property type="term" value="F:DNA binding"/>
    <property type="evidence" value="ECO:0007669"/>
    <property type="project" value="UniProtKB-KW"/>
</dbReference>
<dbReference type="InterPro" id="IPR003602">
    <property type="entry name" value="Topo_IA_DNA-bd_dom"/>
</dbReference>
<feature type="region of interest" description="Disordered" evidence="9">
    <location>
        <begin position="673"/>
        <end position="720"/>
    </location>
</feature>
<feature type="site" description="Interaction with DNA" evidence="8">
    <location>
        <position position="357"/>
    </location>
</feature>
<feature type="active site" description="O-(5'-phospho-DNA)-tyrosine intermediate" evidence="8">
    <location>
        <position position="355"/>
    </location>
</feature>
<dbReference type="PANTHER" id="PTHR42785:SF1">
    <property type="entry name" value="DNA TOPOISOMERASE"/>
    <property type="match status" value="1"/>
</dbReference>
<dbReference type="EMBL" id="BMQG01000003">
    <property type="protein sequence ID" value="GGM36812.1"/>
    <property type="molecule type" value="Genomic_DNA"/>
</dbReference>
<evidence type="ECO:0000256" key="2">
    <source>
        <dbReference type="ARBA" id="ARBA00009446"/>
    </source>
</evidence>
<proteinExistence type="inferred from homology"/>
<name>A0A8H9GLJ7_9DEIO</name>
<dbReference type="InterPro" id="IPR028612">
    <property type="entry name" value="Topoisom_1_IA"/>
</dbReference>
<dbReference type="Pfam" id="PF01751">
    <property type="entry name" value="Toprim"/>
    <property type="match status" value="1"/>
</dbReference>
<feature type="site" description="Interaction with DNA" evidence="8">
    <location>
        <position position="183"/>
    </location>
</feature>
<keyword evidence="6 8" id="KW-0238">DNA-binding</keyword>
<evidence type="ECO:0000259" key="10">
    <source>
        <dbReference type="PROSITE" id="PS50880"/>
    </source>
</evidence>
<dbReference type="HAMAP" id="MF_00952">
    <property type="entry name" value="Topoisom_1_prok"/>
    <property type="match status" value="1"/>
</dbReference>
<dbReference type="InterPro" id="IPR013497">
    <property type="entry name" value="Topo_IA_cen"/>
</dbReference>
<dbReference type="InterPro" id="IPR034149">
    <property type="entry name" value="TOPRIM_TopoI"/>
</dbReference>
<dbReference type="InterPro" id="IPR023405">
    <property type="entry name" value="Topo_IA_core_domain"/>
</dbReference>
<dbReference type="PROSITE" id="PS00396">
    <property type="entry name" value="TOPO_IA_1"/>
    <property type="match status" value="1"/>
</dbReference>
<comment type="subunit">
    <text evidence="8">Monomer.</text>
</comment>
<feature type="compositionally biased region" description="Basic and acidic residues" evidence="9">
    <location>
        <begin position="711"/>
        <end position="720"/>
    </location>
</feature>
<dbReference type="InterPro" id="IPR006171">
    <property type="entry name" value="TOPRIM_dom"/>
</dbReference>
<evidence type="ECO:0000313" key="12">
    <source>
        <dbReference type="EMBL" id="GGM36812.1"/>
    </source>
</evidence>
<evidence type="ECO:0000256" key="6">
    <source>
        <dbReference type="ARBA" id="ARBA00023125"/>
    </source>
</evidence>
<sequence>MSPRAMPSADAARRAAADSGIGTVLPARRHYAEGMATLVIVESPAKARKIAGYLGRDYVVRASLGHVRDLPGSKGEIPERYRAEPWAALGVNPQTFTPIYVVPASKQATVKELRQLAARADRVLFASDLDREGEAISYHLSRLLKVERPTRMVFTEITREALQAALHTTRPLDLHLVAAQEARRVIDRLVGYGVSPLLWGSVGGPLSAGRVQSAALMLAAQREMARMRFRPATFWSIRADVLTRPKFTATVTHVRSSEQPAGLPIARAADYTQDGVLKPGARVLEMTDGQARALSAYLDGKEATVTAVEVTETRSRPAPPFITSTLQQAGGRLKLSAKQVMDTAQRLYEGGFITYMRTDSPALSDEALTEARREAARLFGPGAVPAQPRQYATRNRNAQEAHEAIRPAGTTWRAPETVGLRGAELDVYTLIYQRTVASQMHDAVFDRTGVTLSCGAATLGAQGRVLKEPGFLHLLQDEEEGRDDQRLPALQQGQRVPLKARPPEGKKTSAPTRFTEATLVQAMEKAGIGRPSTYAQTLATLQTREYVRLTGRHLAVTAVGLLVATYLARQVPEMMQKDFTATMEAGLDDVAAGNTTRVAYLTRFWTEGLAQTIRRASRDAPNLPLPHLEGTRLRATGSGPHLVRGGQSVPLPPAVIPADLDGAQADAILQGTWTAKKARPAPDRPADGRAAPRQRRSTKGTARPRQGAVSRTDRKDEPDT</sequence>
<evidence type="ECO:0000256" key="3">
    <source>
        <dbReference type="ARBA" id="ARBA00022723"/>
    </source>
</evidence>
<evidence type="ECO:0000256" key="1">
    <source>
        <dbReference type="ARBA" id="ARBA00000213"/>
    </source>
</evidence>
<feature type="site" description="Interaction with DNA" evidence="8">
    <location>
        <position position="199"/>
    </location>
</feature>
<dbReference type="GO" id="GO:0003917">
    <property type="term" value="F:DNA topoisomerase type I (single strand cut, ATP-independent) activity"/>
    <property type="evidence" value="ECO:0007669"/>
    <property type="project" value="UniProtKB-UniRule"/>
</dbReference>
<feature type="site" description="Interaction with DNA" evidence="8">
    <location>
        <position position="187"/>
    </location>
</feature>
<feature type="region of interest" description="Disordered" evidence="9">
    <location>
        <begin position="479"/>
        <end position="510"/>
    </location>
</feature>
<keyword evidence="5 8" id="KW-0799">Topoisomerase</keyword>
<protein>
    <recommendedName>
        <fullName evidence="8">DNA topoisomerase 1</fullName>
        <ecNumber evidence="8">5.6.2.1</ecNumber>
    </recommendedName>
    <alternativeName>
        <fullName evidence="8">DNA topoisomerase I</fullName>
    </alternativeName>
</protein>
<feature type="region of interest" description="Disordered" evidence="9">
    <location>
        <begin position="620"/>
        <end position="650"/>
    </location>
</feature>
<dbReference type="SMART" id="SM00437">
    <property type="entry name" value="TOP1Ac"/>
    <property type="match status" value="1"/>
</dbReference>
<keyword evidence="3" id="KW-0479">Metal-binding</keyword>
<dbReference type="Gene3D" id="1.10.460.10">
    <property type="entry name" value="Topoisomerase I, domain 2"/>
    <property type="match status" value="1"/>
</dbReference>
<dbReference type="GO" id="GO:0006265">
    <property type="term" value="P:DNA topological change"/>
    <property type="evidence" value="ECO:0007669"/>
    <property type="project" value="UniProtKB-UniRule"/>
</dbReference>
<reference evidence="13" key="1">
    <citation type="journal article" date="2019" name="Int. J. Syst. Evol. Microbiol.">
        <title>The Global Catalogue of Microorganisms (GCM) 10K type strain sequencing project: providing services to taxonomists for standard genome sequencing and annotation.</title>
        <authorList>
            <consortium name="The Broad Institute Genomics Platform"/>
            <consortium name="The Broad Institute Genome Sequencing Center for Infectious Disease"/>
            <person name="Wu L."/>
            <person name="Ma J."/>
        </authorList>
    </citation>
    <scope>NUCLEOTIDE SEQUENCE [LARGE SCALE GENOMIC DNA]</scope>
    <source>
        <strain evidence="13">JCM 31047</strain>
    </source>
</reference>
<evidence type="ECO:0000256" key="5">
    <source>
        <dbReference type="ARBA" id="ARBA00023029"/>
    </source>
</evidence>
<dbReference type="InterPro" id="IPR003601">
    <property type="entry name" value="Topo_IA_2"/>
</dbReference>
<dbReference type="GO" id="GO:0046872">
    <property type="term" value="F:metal ion binding"/>
    <property type="evidence" value="ECO:0007669"/>
    <property type="project" value="UniProtKB-KW"/>
</dbReference>
<dbReference type="Gene3D" id="2.70.20.10">
    <property type="entry name" value="Topoisomerase I, domain 3"/>
    <property type="match status" value="1"/>
</dbReference>
<comment type="similarity">
    <text evidence="2 8">Belongs to the type IA topoisomerase family.</text>
</comment>
<feature type="region of interest" description="Interaction with DNA" evidence="8">
    <location>
        <begin position="207"/>
        <end position="212"/>
    </location>
</feature>
<feature type="domain" description="Topo IA-type catalytic" evidence="11">
    <location>
        <begin position="173"/>
        <end position="613"/>
    </location>
</feature>
<dbReference type="Proteomes" id="UP000600547">
    <property type="component" value="Unassembled WGS sequence"/>
</dbReference>
<accession>A0A8H9GLJ7</accession>
<evidence type="ECO:0000313" key="13">
    <source>
        <dbReference type="Proteomes" id="UP000600547"/>
    </source>
</evidence>
<gene>
    <name evidence="8" type="primary">topA</name>
    <name evidence="12" type="ORF">GCM10008956_11580</name>
</gene>
<dbReference type="Pfam" id="PF01131">
    <property type="entry name" value="Topoisom_bac"/>
    <property type="match status" value="1"/>
</dbReference>
<comment type="function">
    <text evidence="8">Releases the supercoiling and torsional tension of DNA, which is introduced during the DNA replication and transcription, by transiently cleaving and rejoining one strand of the DNA duplex. Introduces a single-strand break via transesterification at a target site in duplex DNA. The scissile phosphodiester is attacked by the catalytic tyrosine of the enzyme, resulting in the formation of a DNA-(5'-phosphotyrosyl)-enzyme intermediate and the expulsion of a 3'-OH DNA strand. The free DNA strand then undergoes passage around the unbroken strand, thus removing DNA supercoils. Finally, in the religation step, the DNA 3'-OH attacks the covalent intermediate to expel the active-site tyrosine and restore the DNA phosphodiester backbone.</text>
</comment>
<dbReference type="PRINTS" id="PR00417">
    <property type="entry name" value="PRTPISMRASEI"/>
</dbReference>
<feature type="domain" description="Toprim" evidence="10">
    <location>
        <begin position="36"/>
        <end position="159"/>
    </location>
</feature>
<dbReference type="InterPro" id="IPR013825">
    <property type="entry name" value="Topo_IA_cen_sub2"/>
</dbReference>
<comment type="caution">
    <text evidence="12">The sequence shown here is derived from an EMBL/GenBank/DDBJ whole genome shotgun (WGS) entry which is preliminary data.</text>
</comment>
<dbReference type="CDD" id="cd03363">
    <property type="entry name" value="TOPRIM_TopoIA_TopoI"/>
    <property type="match status" value="1"/>
</dbReference>
<feature type="site" description="Interaction with DNA" evidence="8">
    <location>
        <position position="544"/>
    </location>
</feature>